<keyword evidence="2" id="KW-0732">Signal</keyword>
<reference evidence="3 4" key="1">
    <citation type="submission" date="2018-11" db="EMBL/GenBank/DDBJ databases">
        <title>Mesobaculum littorinae gen. nov., sp. nov., isolated from Littorina scabra that represents a novel genus of the order Rhodobacteraceae.</title>
        <authorList>
            <person name="Li F."/>
        </authorList>
    </citation>
    <scope>NUCLEOTIDE SEQUENCE [LARGE SCALE GENOMIC DNA]</scope>
    <source>
        <strain evidence="3 4">M0103</strain>
    </source>
</reference>
<proteinExistence type="predicted"/>
<dbReference type="InterPro" id="IPR038696">
    <property type="entry name" value="IalB_sf"/>
</dbReference>
<dbReference type="Gene3D" id="2.60.40.1880">
    <property type="entry name" value="Invasion associated locus B (IalB) protein"/>
    <property type="match status" value="1"/>
</dbReference>
<name>A0A438AMB3_9RHOB</name>
<evidence type="ECO:0000313" key="4">
    <source>
        <dbReference type="Proteomes" id="UP000285908"/>
    </source>
</evidence>
<feature type="region of interest" description="Disordered" evidence="1">
    <location>
        <begin position="25"/>
        <end position="85"/>
    </location>
</feature>
<dbReference type="Pfam" id="PF06776">
    <property type="entry name" value="IalB"/>
    <property type="match status" value="1"/>
</dbReference>
<sequence length="231" mass="24163">MSDLLKTLSLIALVAGVSPAFAQDDTAAPSADASSDTATETDADADTEDGANAAVEMPESDLSMGEPAQGAQGQEPQDGPGSTYVAEDFNDWQMRCVRTEDGKDPCQLYQLLRDDEGNSVAEMSVFPLPQAQGQAVAGATIITPLETLLTQQLTIAVDGGEPRRYPYTFCNPIGCFARVGFTEAELNGFRRGASANMSLVPAAAPDQRVTLNVSLSGFTAGYDAVGEANAE</sequence>
<feature type="chain" id="PRO_5019120653" evidence="2">
    <location>
        <begin position="23"/>
        <end position="231"/>
    </location>
</feature>
<protein>
    <submittedName>
        <fullName evidence="3">Invasion associated locus B family protein</fullName>
    </submittedName>
</protein>
<dbReference type="InterPro" id="IPR010642">
    <property type="entry name" value="Invasion_prot_B"/>
</dbReference>
<comment type="caution">
    <text evidence="3">The sequence shown here is derived from an EMBL/GenBank/DDBJ whole genome shotgun (WGS) entry which is preliminary data.</text>
</comment>
<dbReference type="OrthoDB" id="9797912at2"/>
<keyword evidence="4" id="KW-1185">Reference proteome</keyword>
<feature type="compositionally biased region" description="Acidic residues" evidence="1">
    <location>
        <begin position="39"/>
        <end position="49"/>
    </location>
</feature>
<gene>
    <name evidence="3" type="ORF">EKE94_03345</name>
</gene>
<evidence type="ECO:0000256" key="2">
    <source>
        <dbReference type="SAM" id="SignalP"/>
    </source>
</evidence>
<organism evidence="3 4">
    <name type="scientific">Mesobaculum littorinae</name>
    <dbReference type="NCBI Taxonomy" id="2486419"/>
    <lineage>
        <taxon>Bacteria</taxon>
        <taxon>Pseudomonadati</taxon>
        <taxon>Pseudomonadota</taxon>
        <taxon>Alphaproteobacteria</taxon>
        <taxon>Rhodobacterales</taxon>
        <taxon>Roseobacteraceae</taxon>
        <taxon>Mesobaculum</taxon>
    </lineage>
</organism>
<dbReference type="EMBL" id="RQXX01000001">
    <property type="protein sequence ID" value="RVV99727.1"/>
    <property type="molecule type" value="Genomic_DNA"/>
</dbReference>
<accession>A0A438AMB3</accession>
<feature type="signal peptide" evidence="2">
    <location>
        <begin position="1"/>
        <end position="22"/>
    </location>
</feature>
<dbReference type="AlphaFoldDB" id="A0A438AMB3"/>
<dbReference type="Proteomes" id="UP000285908">
    <property type="component" value="Unassembled WGS sequence"/>
</dbReference>
<dbReference type="RefSeq" id="WP_127905169.1">
    <property type="nucleotide sequence ID" value="NZ_RQXX01000001.1"/>
</dbReference>
<evidence type="ECO:0000313" key="3">
    <source>
        <dbReference type="EMBL" id="RVV99727.1"/>
    </source>
</evidence>
<evidence type="ECO:0000256" key="1">
    <source>
        <dbReference type="SAM" id="MobiDB-lite"/>
    </source>
</evidence>
<feature type="compositionally biased region" description="Low complexity" evidence="1">
    <location>
        <begin position="25"/>
        <end position="38"/>
    </location>
</feature>